<dbReference type="Proteomes" id="UP001610334">
    <property type="component" value="Unassembled WGS sequence"/>
</dbReference>
<keyword evidence="8" id="KW-1185">Reference proteome</keyword>
<evidence type="ECO:0000256" key="2">
    <source>
        <dbReference type="ARBA" id="ARBA00023125"/>
    </source>
</evidence>
<dbReference type="EMBL" id="JBFXLT010000026">
    <property type="protein sequence ID" value="KAL2815744.1"/>
    <property type="molecule type" value="Genomic_DNA"/>
</dbReference>
<dbReference type="Pfam" id="PF00172">
    <property type="entry name" value="Zn_clus"/>
    <property type="match status" value="1"/>
</dbReference>
<gene>
    <name evidence="7" type="ORF">BJX63DRAFT_389525</name>
</gene>
<dbReference type="PANTHER" id="PTHR46910">
    <property type="entry name" value="TRANSCRIPTION FACTOR PDR1"/>
    <property type="match status" value="1"/>
</dbReference>
<organism evidence="7 8">
    <name type="scientific">Aspergillus granulosus</name>
    <dbReference type="NCBI Taxonomy" id="176169"/>
    <lineage>
        <taxon>Eukaryota</taxon>
        <taxon>Fungi</taxon>
        <taxon>Dikarya</taxon>
        <taxon>Ascomycota</taxon>
        <taxon>Pezizomycotina</taxon>
        <taxon>Eurotiomycetes</taxon>
        <taxon>Eurotiomycetidae</taxon>
        <taxon>Eurotiales</taxon>
        <taxon>Aspergillaceae</taxon>
        <taxon>Aspergillus</taxon>
        <taxon>Aspergillus subgen. Nidulantes</taxon>
    </lineage>
</organism>
<keyword evidence="2" id="KW-0238">DNA-binding</keyword>
<protein>
    <recommendedName>
        <fullName evidence="6">Zn(2)-C6 fungal-type domain-containing protein</fullName>
    </recommendedName>
</protein>
<dbReference type="PROSITE" id="PS50048">
    <property type="entry name" value="ZN2_CY6_FUNGAL_2"/>
    <property type="match status" value="1"/>
</dbReference>
<feature type="region of interest" description="Disordered" evidence="5">
    <location>
        <begin position="49"/>
        <end position="88"/>
    </location>
</feature>
<comment type="caution">
    <text evidence="7">The sequence shown here is derived from an EMBL/GenBank/DDBJ whole genome shotgun (WGS) entry which is preliminary data.</text>
</comment>
<dbReference type="InterPro" id="IPR036864">
    <property type="entry name" value="Zn2-C6_fun-type_DNA-bd_sf"/>
</dbReference>
<reference evidence="7 8" key="1">
    <citation type="submission" date="2024-07" db="EMBL/GenBank/DDBJ databases">
        <title>Section-level genome sequencing and comparative genomics of Aspergillus sections Usti and Cavernicolus.</title>
        <authorList>
            <consortium name="Lawrence Berkeley National Laboratory"/>
            <person name="Nybo J.L."/>
            <person name="Vesth T.C."/>
            <person name="Theobald S."/>
            <person name="Frisvad J.C."/>
            <person name="Larsen T.O."/>
            <person name="Kjaerboelling I."/>
            <person name="Rothschild-Mancinelli K."/>
            <person name="Lyhne E.K."/>
            <person name="Kogle M.E."/>
            <person name="Barry K."/>
            <person name="Clum A."/>
            <person name="Na H."/>
            <person name="Ledsgaard L."/>
            <person name="Lin J."/>
            <person name="Lipzen A."/>
            <person name="Kuo A."/>
            <person name="Riley R."/>
            <person name="Mondo S."/>
            <person name="Labutti K."/>
            <person name="Haridas S."/>
            <person name="Pangalinan J."/>
            <person name="Salamov A.A."/>
            <person name="Simmons B.A."/>
            <person name="Magnuson J.K."/>
            <person name="Chen J."/>
            <person name="Drula E."/>
            <person name="Henrissat B."/>
            <person name="Wiebenga A."/>
            <person name="Lubbers R.J."/>
            <person name="Gomes A.C."/>
            <person name="Makela M.R."/>
            <person name="Stajich J."/>
            <person name="Grigoriev I.V."/>
            <person name="Mortensen U.H."/>
            <person name="De Vries R.P."/>
            <person name="Baker S.E."/>
            <person name="Andersen M.R."/>
        </authorList>
    </citation>
    <scope>NUCLEOTIDE SEQUENCE [LARGE SCALE GENOMIC DNA]</scope>
    <source>
        <strain evidence="7 8">CBS 588.65</strain>
    </source>
</reference>
<proteinExistence type="predicted"/>
<evidence type="ECO:0000256" key="5">
    <source>
        <dbReference type="SAM" id="MobiDB-lite"/>
    </source>
</evidence>
<evidence type="ECO:0000259" key="6">
    <source>
        <dbReference type="PROSITE" id="PS50048"/>
    </source>
</evidence>
<keyword evidence="4" id="KW-0539">Nucleus</keyword>
<feature type="domain" description="Zn(2)-C6 fungal-type" evidence="6">
    <location>
        <begin position="21"/>
        <end position="50"/>
    </location>
</feature>
<evidence type="ECO:0000313" key="7">
    <source>
        <dbReference type="EMBL" id="KAL2815744.1"/>
    </source>
</evidence>
<dbReference type="InterPro" id="IPR050987">
    <property type="entry name" value="AtrR-like"/>
</dbReference>
<dbReference type="SUPFAM" id="SSF57701">
    <property type="entry name" value="Zn2/Cys6 DNA-binding domain"/>
    <property type="match status" value="1"/>
</dbReference>
<keyword evidence="3" id="KW-0804">Transcription</keyword>
<evidence type="ECO:0000256" key="4">
    <source>
        <dbReference type="ARBA" id="ARBA00023242"/>
    </source>
</evidence>
<dbReference type="InterPro" id="IPR001138">
    <property type="entry name" value="Zn2Cys6_DnaBD"/>
</dbReference>
<dbReference type="SMART" id="SM00066">
    <property type="entry name" value="GAL4"/>
    <property type="match status" value="1"/>
</dbReference>
<name>A0ABR4HKN0_9EURO</name>
<dbReference type="Gene3D" id="4.10.240.10">
    <property type="entry name" value="Zn(2)-C6 fungal-type DNA-binding domain"/>
    <property type="match status" value="1"/>
</dbReference>
<accession>A0ABR4HKN0</accession>
<evidence type="ECO:0000256" key="1">
    <source>
        <dbReference type="ARBA" id="ARBA00023015"/>
    </source>
</evidence>
<sequence length="753" mass="84973">MPQHLVQQRSGAKRDKYISHACSECQRRKVKCSGEALCSNCRTRGANCQYEDVGPRGPKSKRRSHDDFTFVSGEFSSPRKRGKSRSTLRDQLAQLQEKVDELMQGHNPDVLFPSNSPELPHDASIPANSRNFVDSIESHTSPDGVLNTSTCASLLDSYNPPRIFQDSDVFHALSPVSNPIALSSQIDALKKLGCRNNTNKVQLLSVESTTETHLMIQLPEPNTLWARVTVFLAEFGCYFPCLHGDRICRQVSSALTLLGYDEDHTEVFVGDLQCQIVAILFNMLAYAEAVTQSSSTVDNLNPHLGAERYYQGVKLMEYFGKVHGNDLQTTVYHTTATAYLIEMGMLQMAFQSVSRAFQTALCIGLNDQDRWPVNSKDEDIACRQSLWWTIFFLDKRVAQKIGIAYCVRQTECAVREFLVGHGNLGPQTHHEFLQSMILFSQLWAQIWDSFYSPRATTVEQKKEDEEDYAWEQMKLTDTKIILAYRRIPSRLRWRSQNVSEYVGNGDTEREIRRRLLVFLRFAFLRLSIRHKTIRHTEPDRERRRSCISICLAVIESLRTYTDMFGYHKPSGHVLTSALVECLYCIVSEQQQQRQSATDDKNDNDDPVVLQDTLERAKSSASLLLHRLALTTVGASRACEALGEVLSPTAINYRDGSYGYRVLPPSLDDDDSISGTGQGEPSLLGDFWRTISETAGQKNDLETTACEQLTMAESQGYAPLLSDFSQAVEDPFNDALERLDWDSLLPVLPLGHLG</sequence>
<dbReference type="CDD" id="cd12148">
    <property type="entry name" value="fungal_TF_MHR"/>
    <property type="match status" value="1"/>
</dbReference>
<evidence type="ECO:0000256" key="3">
    <source>
        <dbReference type="ARBA" id="ARBA00023163"/>
    </source>
</evidence>
<dbReference type="CDD" id="cd00067">
    <property type="entry name" value="GAL4"/>
    <property type="match status" value="1"/>
</dbReference>
<evidence type="ECO:0000313" key="8">
    <source>
        <dbReference type="Proteomes" id="UP001610334"/>
    </source>
</evidence>
<dbReference type="PANTHER" id="PTHR46910:SF13">
    <property type="entry name" value="SPECIFIC TRANSCRIPTION FACTOR, PUTATIVE (AFU_ORTHOLOGUE AFUA_4G06190)-RELATED"/>
    <property type="match status" value="1"/>
</dbReference>
<keyword evidence="1" id="KW-0805">Transcription regulation</keyword>